<dbReference type="Proteomes" id="UP000030151">
    <property type="component" value="Unassembled WGS sequence"/>
</dbReference>
<evidence type="ECO:0000256" key="1">
    <source>
        <dbReference type="ARBA" id="ARBA00004123"/>
    </source>
</evidence>
<sequence>MPNIKDNPRYNLRPRLSVVKYYETQSGRRPEESTKWTPSSDSWEDEIAFVADAARDNTGKITFQVTWTNGDKSTCEATELYKKCPQKAGRSLSKATSY</sequence>
<dbReference type="Pfam" id="PF01393">
    <property type="entry name" value="Chromo_shadow"/>
    <property type="match status" value="1"/>
</dbReference>
<dbReference type="AlphaFoldDB" id="A0A014MVB5"/>
<dbReference type="SUPFAM" id="SSF54160">
    <property type="entry name" value="Chromo domain-like"/>
    <property type="match status" value="1"/>
</dbReference>
<protein>
    <recommendedName>
        <fullName evidence="4">Chromo shadow domain-containing protein</fullName>
    </recommendedName>
</protein>
<comment type="caution">
    <text evidence="5">The sequence shown here is derived from an EMBL/GenBank/DDBJ whole genome shotgun (WGS) entry which is preliminary data.</text>
</comment>
<proteinExistence type="predicted"/>
<evidence type="ECO:0000313" key="6">
    <source>
        <dbReference type="Proteomes" id="UP000030151"/>
    </source>
</evidence>
<comment type="subcellular location">
    <subcellularLocation>
        <location evidence="1">Nucleus</location>
    </subcellularLocation>
</comment>
<dbReference type="InterPro" id="IPR008251">
    <property type="entry name" value="Chromo_shadow_dom"/>
</dbReference>
<feature type="domain" description="Chromo shadow" evidence="4">
    <location>
        <begin position="54"/>
        <end position="87"/>
    </location>
</feature>
<dbReference type="HOGENOM" id="CLU_2334066_0_0_1"/>
<organism evidence="5 6">
    <name type="scientific">Metarhizium robertsii</name>
    <dbReference type="NCBI Taxonomy" id="568076"/>
    <lineage>
        <taxon>Eukaryota</taxon>
        <taxon>Fungi</taxon>
        <taxon>Dikarya</taxon>
        <taxon>Ascomycota</taxon>
        <taxon>Pezizomycotina</taxon>
        <taxon>Sordariomycetes</taxon>
        <taxon>Hypocreomycetidae</taxon>
        <taxon>Hypocreales</taxon>
        <taxon>Clavicipitaceae</taxon>
        <taxon>Metarhizium</taxon>
    </lineage>
</organism>
<evidence type="ECO:0000256" key="2">
    <source>
        <dbReference type="ARBA" id="ARBA00011353"/>
    </source>
</evidence>
<gene>
    <name evidence="5" type="ORF">X797_011811</name>
</gene>
<evidence type="ECO:0000256" key="3">
    <source>
        <dbReference type="ARBA" id="ARBA00023242"/>
    </source>
</evidence>
<evidence type="ECO:0000313" key="5">
    <source>
        <dbReference type="EMBL" id="EXU95110.1"/>
    </source>
</evidence>
<dbReference type="GO" id="GO:0005634">
    <property type="term" value="C:nucleus"/>
    <property type="evidence" value="ECO:0007669"/>
    <property type="project" value="UniProtKB-SubCell"/>
</dbReference>
<accession>A0A014MVB5</accession>
<keyword evidence="3" id="KW-0539">Nucleus</keyword>
<dbReference type="EMBL" id="JELW01000102">
    <property type="protein sequence ID" value="EXU95110.1"/>
    <property type="molecule type" value="Genomic_DNA"/>
</dbReference>
<dbReference type="InterPro" id="IPR016197">
    <property type="entry name" value="Chromo-like_dom_sf"/>
</dbReference>
<dbReference type="Gene3D" id="2.40.50.40">
    <property type="match status" value="1"/>
</dbReference>
<evidence type="ECO:0000259" key="4">
    <source>
        <dbReference type="Pfam" id="PF01393"/>
    </source>
</evidence>
<reference evidence="5 6" key="1">
    <citation type="submission" date="2014-02" db="EMBL/GenBank/DDBJ databases">
        <title>The genome sequence of the entomopathogenic fungus Metarhizium robertsii ARSEF 2575.</title>
        <authorList>
            <person name="Giuliano Garisto Donzelli B."/>
            <person name="Roe B.A."/>
            <person name="Macmil S.L."/>
            <person name="Krasnoff S.B."/>
            <person name="Gibson D.M."/>
        </authorList>
    </citation>
    <scope>NUCLEOTIDE SEQUENCE [LARGE SCALE GENOMIC DNA]</scope>
    <source>
        <strain evidence="5 6">ARSEF 2575</strain>
    </source>
</reference>
<comment type="subunit">
    <text evidence="2">Component of the NuA4 histone acetyltransferase complex.</text>
</comment>
<name>A0A014MVB5_9HYPO</name>